<dbReference type="AlphaFoldDB" id="A0A5R9L353"/>
<evidence type="ECO:0000313" key="1">
    <source>
        <dbReference type="EMBL" id="TLV02690.1"/>
    </source>
</evidence>
<gene>
    <name evidence="1" type="ORF">FEN17_03465</name>
</gene>
<dbReference type="EMBL" id="VCEJ01000002">
    <property type="protein sequence ID" value="TLV02690.1"/>
    <property type="molecule type" value="Genomic_DNA"/>
</dbReference>
<name>A0A5R9L353_9BACT</name>
<evidence type="ECO:0000313" key="2">
    <source>
        <dbReference type="Proteomes" id="UP000306402"/>
    </source>
</evidence>
<comment type="caution">
    <text evidence="1">The sequence shown here is derived from an EMBL/GenBank/DDBJ whole genome shotgun (WGS) entry which is preliminary data.</text>
</comment>
<organism evidence="1 2">
    <name type="scientific">Dyadobacter luticola</name>
    <dbReference type="NCBI Taxonomy" id="1979387"/>
    <lineage>
        <taxon>Bacteria</taxon>
        <taxon>Pseudomonadati</taxon>
        <taxon>Bacteroidota</taxon>
        <taxon>Cytophagia</taxon>
        <taxon>Cytophagales</taxon>
        <taxon>Spirosomataceae</taxon>
        <taxon>Dyadobacter</taxon>
    </lineage>
</organism>
<keyword evidence="2" id="KW-1185">Reference proteome</keyword>
<reference evidence="1 2" key="1">
    <citation type="submission" date="2019-05" db="EMBL/GenBank/DDBJ databases">
        <authorList>
            <person name="Qu J.-H."/>
        </authorList>
    </citation>
    <scope>NUCLEOTIDE SEQUENCE [LARGE SCALE GENOMIC DNA]</scope>
    <source>
        <strain evidence="1 2">T17</strain>
    </source>
</reference>
<protein>
    <submittedName>
        <fullName evidence="1">Uncharacterized protein</fullName>
    </submittedName>
</protein>
<dbReference type="RefSeq" id="WP_138363900.1">
    <property type="nucleotide sequence ID" value="NZ_VCEJ01000002.1"/>
</dbReference>
<proteinExistence type="predicted"/>
<accession>A0A5R9L353</accession>
<dbReference type="Proteomes" id="UP000306402">
    <property type="component" value="Unassembled WGS sequence"/>
</dbReference>
<dbReference type="OrthoDB" id="961102at2"/>
<sequence length="115" mass="13437">MTGQEYFALFSEAMRTKRIIRYENETSRDDYHTYGIRETPMGYMFFCLLETFFRRGRNADSWIPGSLTSYHEFDEVQGATTSTLILTDKKFEPIQGYREKLPGLVNGSHGWITVD</sequence>